<evidence type="ECO:0000313" key="3">
    <source>
        <dbReference type="EMBL" id="RZS65170.1"/>
    </source>
</evidence>
<reference evidence="3 4" key="1">
    <citation type="submission" date="2019-02" db="EMBL/GenBank/DDBJ databases">
        <title>Genomic Encyclopedia of Type Strains, Phase IV (KMG-IV): sequencing the most valuable type-strain genomes for metagenomic binning, comparative biology and taxonomic classification.</title>
        <authorList>
            <person name="Goeker M."/>
        </authorList>
    </citation>
    <scope>NUCLEOTIDE SEQUENCE [LARGE SCALE GENOMIC DNA]</scope>
    <source>
        <strain evidence="3 4">DSM 18116</strain>
    </source>
</reference>
<evidence type="ECO:0000256" key="1">
    <source>
        <dbReference type="SAM" id="SignalP"/>
    </source>
</evidence>
<keyword evidence="1" id="KW-0732">Signal</keyword>
<feature type="chain" id="PRO_5020700494" evidence="1">
    <location>
        <begin position="24"/>
        <end position="264"/>
    </location>
</feature>
<organism evidence="3 4">
    <name type="scientific">Pseudobacter ginsenosidimutans</name>
    <dbReference type="NCBI Taxonomy" id="661488"/>
    <lineage>
        <taxon>Bacteria</taxon>
        <taxon>Pseudomonadati</taxon>
        <taxon>Bacteroidota</taxon>
        <taxon>Chitinophagia</taxon>
        <taxon>Chitinophagales</taxon>
        <taxon>Chitinophagaceae</taxon>
        <taxon>Pseudobacter</taxon>
    </lineage>
</organism>
<dbReference type="Proteomes" id="UP000293874">
    <property type="component" value="Unassembled WGS sequence"/>
</dbReference>
<comment type="caution">
    <text evidence="3">The sequence shown here is derived from an EMBL/GenBank/DDBJ whole genome shotgun (WGS) entry which is preliminary data.</text>
</comment>
<feature type="signal peptide" evidence="1">
    <location>
        <begin position="1"/>
        <end position="23"/>
    </location>
</feature>
<sequence length="264" mass="28480">MKKLWFFGAVLCSVSTLMLTSCSEDDPVNQTARLEVRLTDDPGDYKEVNIDIVDIQINITDNDNNGWQSLPNVRKGIYNLLDLVNDKDTMLVNADIPAGRVQQIRLVLGPNNTIRLNNGTVEPLQTPSAQQSGLKLNIHQNVLGGILYTLVMDFDAARSIVTTGGGKYILKPVIRTVLKEAGGSIAGVVVPYDFRTAVFAIQGTDTLAGTLTDTLGNYLIRGLDPGSYTVGYAPGNADYDTQNKAGVIVTTGQVTKLDTVVLAH</sequence>
<dbReference type="InterPro" id="IPR013784">
    <property type="entry name" value="Carb-bd-like_fold"/>
</dbReference>
<dbReference type="Gene3D" id="2.60.40.1120">
    <property type="entry name" value="Carboxypeptidase-like, regulatory domain"/>
    <property type="match status" value="1"/>
</dbReference>
<keyword evidence="4" id="KW-1185">Reference proteome</keyword>
<proteinExistence type="predicted"/>
<evidence type="ECO:0000259" key="2">
    <source>
        <dbReference type="Pfam" id="PF14321"/>
    </source>
</evidence>
<dbReference type="GO" id="GO:0030246">
    <property type="term" value="F:carbohydrate binding"/>
    <property type="evidence" value="ECO:0007669"/>
    <property type="project" value="InterPro"/>
</dbReference>
<evidence type="ECO:0000313" key="4">
    <source>
        <dbReference type="Proteomes" id="UP000293874"/>
    </source>
</evidence>
<dbReference type="SUPFAM" id="SSF49452">
    <property type="entry name" value="Starch-binding domain-like"/>
    <property type="match status" value="1"/>
</dbReference>
<dbReference type="RefSeq" id="WP_130544401.1">
    <property type="nucleotide sequence ID" value="NZ_CP042431.1"/>
</dbReference>
<gene>
    <name evidence="3" type="ORF">EV199_5926</name>
</gene>
<name>A0A4V2EZ41_9BACT</name>
<feature type="domain" description="DUF4382" evidence="2">
    <location>
        <begin position="31"/>
        <end position="172"/>
    </location>
</feature>
<protein>
    <submittedName>
        <fullName evidence="3">Uncharacterized protein DUF4382</fullName>
    </submittedName>
</protein>
<accession>A0A4V2EZ41</accession>
<dbReference type="AlphaFoldDB" id="A0A4V2EZ41"/>
<dbReference type="Pfam" id="PF14321">
    <property type="entry name" value="DUF4382"/>
    <property type="match status" value="1"/>
</dbReference>
<dbReference type="InterPro" id="IPR025491">
    <property type="entry name" value="DUF4382"/>
</dbReference>
<dbReference type="EMBL" id="SGXA01000006">
    <property type="protein sequence ID" value="RZS65170.1"/>
    <property type="molecule type" value="Genomic_DNA"/>
</dbReference>
<dbReference type="PROSITE" id="PS51257">
    <property type="entry name" value="PROKAR_LIPOPROTEIN"/>
    <property type="match status" value="1"/>
</dbReference>
<dbReference type="OrthoDB" id="2111471at2"/>